<proteinExistence type="predicted"/>
<organism evidence="2 3">
    <name type="scientific">Nocardiopsis aegyptia</name>
    <dbReference type="NCBI Taxonomy" id="220378"/>
    <lineage>
        <taxon>Bacteria</taxon>
        <taxon>Bacillati</taxon>
        <taxon>Actinomycetota</taxon>
        <taxon>Actinomycetes</taxon>
        <taxon>Streptosporangiales</taxon>
        <taxon>Nocardiopsidaceae</taxon>
        <taxon>Nocardiopsis</taxon>
    </lineage>
</organism>
<name>A0A7Z0ETX1_9ACTN</name>
<keyword evidence="3" id="KW-1185">Reference proteome</keyword>
<sequence>MSTLMRAAALALGSAVLATALTAPPVHAQEAAAAEAAACSFYANAPYMSGSRTVAARAGSSGCPTNWTFNAYLESSRWWGWARDSHVRWVGSSSRTLSAACAGTHEHRLRIVGDNGLWNSSETSREVTLHC</sequence>
<dbReference type="AlphaFoldDB" id="A0A7Z0ETX1"/>
<feature type="signal peptide" evidence="1">
    <location>
        <begin position="1"/>
        <end position="28"/>
    </location>
</feature>
<comment type="caution">
    <text evidence="2">The sequence shown here is derived from an EMBL/GenBank/DDBJ whole genome shotgun (WGS) entry which is preliminary data.</text>
</comment>
<evidence type="ECO:0008006" key="4">
    <source>
        <dbReference type="Google" id="ProtNLM"/>
    </source>
</evidence>
<dbReference type="EMBL" id="JACCFS010000001">
    <property type="protein sequence ID" value="NYJ37731.1"/>
    <property type="molecule type" value="Genomic_DNA"/>
</dbReference>
<reference evidence="2 3" key="1">
    <citation type="submission" date="2020-07" db="EMBL/GenBank/DDBJ databases">
        <title>Sequencing the genomes of 1000 actinobacteria strains.</title>
        <authorList>
            <person name="Klenk H.-P."/>
        </authorList>
    </citation>
    <scope>NUCLEOTIDE SEQUENCE [LARGE SCALE GENOMIC DNA]</scope>
    <source>
        <strain evidence="2 3">DSM 44442</strain>
    </source>
</reference>
<accession>A0A7Z0ETX1</accession>
<protein>
    <recommendedName>
        <fullName evidence="4">Secreted protein</fullName>
    </recommendedName>
</protein>
<gene>
    <name evidence="2" type="ORF">HNR10_005612</name>
</gene>
<evidence type="ECO:0000256" key="1">
    <source>
        <dbReference type="SAM" id="SignalP"/>
    </source>
</evidence>
<evidence type="ECO:0000313" key="2">
    <source>
        <dbReference type="EMBL" id="NYJ37731.1"/>
    </source>
</evidence>
<feature type="chain" id="PRO_5030871941" description="Secreted protein" evidence="1">
    <location>
        <begin position="29"/>
        <end position="131"/>
    </location>
</feature>
<evidence type="ECO:0000313" key="3">
    <source>
        <dbReference type="Proteomes" id="UP000572051"/>
    </source>
</evidence>
<keyword evidence="1" id="KW-0732">Signal</keyword>
<dbReference type="Proteomes" id="UP000572051">
    <property type="component" value="Unassembled WGS sequence"/>
</dbReference>
<dbReference type="RefSeq" id="WP_179828707.1">
    <property type="nucleotide sequence ID" value="NZ_JACCFS010000001.1"/>
</dbReference>